<reference evidence="2 3" key="1">
    <citation type="journal article" date="2023" name="Plants (Basel)">
        <title>Bridging the Gap: Combining Genomics and Transcriptomics Approaches to Understand Stylosanthes scabra, an Orphan Legume from the Brazilian Caatinga.</title>
        <authorList>
            <person name="Ferreira-Neto J.R.C."/>
            <person name="da Silva M.D."/>
            <person name="Binneck E."/>
            <person name="de Melo N.F."/>
            <person name="da Silva R.H."/>
            <person name="de Melo A.L.T.M."/>
            <person name="Pandolfi V."/>
            <person name="Bustamante F.O."/>
            <person name="Brasileiro-Vidal A.C."/>
            <person name="Benko-Iseppon A.M."/>
        </authorList>
    </citation>
    <scope>NUCLEOTIDE SEQUENCE [LARGE SCALE GENOMIC DNA]</scope>
    <source>
        <tissue evidence="2">Leaves</tissue>
    </source>
</reference>
<feature type="region of interest" description="Disordered" evidence="1">
    <location>
        <begin position="1"/>
        <end position="31"/>
    </location>
</feature>
<dbReference type="EMBL" id="JASCZI010212670">
    <property type="protein sequence ID" value="MED6200048.1"/>
    <property type="molecule type" value="Genomic_DNA"/>
</dbReference>
<sequence>MVADPVVEKERRGERHRSKQKGESETQWSRGGGLRCAFSSSLSFFAAVEVSSVAILRRHAAVSSPSTTGCFRWSRQRSGEPSGLCSRSATQWRDAEFLQEMLKLDFKTDGGGVGFAILGIMGLLLECGHDNGGFSVEIAAATASP</sequence>
<keyword evidence="3" id="KW-1185">Reference proteome</keyword>
<gene>
    <name evidence="2" type="ORF">PIB30_081495</name>
</gene>
<evidence type="ECO:0000313" key="2">
    <source>
        <dbReference type="EMBL" id="MED6200048.1"/>
    </source>
</evidence>
<evidence type="ECO:0000313" key="3">
    <source>
        <dbReference type="Proteomes" id="UP001341840"/>
    </source>
</evidence>
<organism evidence="2 3">
    <name type="scientific">Stylosanthes scabra</name>
    <dbReference type="NCBI Taxonomy" id="79078"/>
    <lineage>
        <taxon>Eukaryota</taxon>
        <taxon>Viridiplantae</taxon>
        <taxon>Streptophyta</taxon>
        <taxon>Embryophyta</taxon>
        <taxon>Tracheophyta</taxon>
        <taxon>Spermatophyta</taxon>
        <taxon>Magnoliopsida</taxon>
        <taxon>eudicotyledons</taxon>
        <taxon>Gunneridae</taxon>
        <taxon>Pentapetalae</taxon>
        <taxon>rosids</taxon>
        <taxon>fabids</taxon>
        <taxon>Fabales</taxon>
        <taxon>Fabaceae</taxon>
        <taxon>Papilionoideae</taxon>
        <taxon>50 kb inversion clade</taxon>
        <taxon>dalbergioids sensu lato</taxon>
        <taxon>Dalbergieae</taxon>
        <taxon>Pterocarpus clade</taxon>
        <taxon>Stylosanthes</taxon>
    </lineage>
</organism>
<evidence type="ECO:0000256" key="1">
    <source>
        <dbReference type="SAM" id="MobiDB-lite"/>
    </source>
</evidence>
<accession>A0ABU6XUB0</accession>
<protein>
    <submittedName>
        <fullName evidence="2">Uncharacterized protein</fullName>
    </submittedName>
</protein>
<dbReference type="Proteomes" id="UP001341840">
    <property type="component" value="Unassembled WGS sequence"/>
</dbReference>
<comment type="caution">
    <text evidence="2">The sequence shown here is derived from an EMBL/GenBank/DDBJ whole genome shotgun (WGS) entry which is preliminary data.</text>
</comment>
<proteinExistence type="predicted"/>
<feature type="compositionally biased region" description="Basic and acidic residues" evidence="1">
    <location>
        <begin position="1"/>
        <end position="13"/>
    </location>
</feature>
<name>A0ABU6XUB0_9FABA</name>